<dbReference type="GO" id="GO:0046872">
    <property type="term" value="F:metal ion binding"/>
    <property type="evidence" value="ECO:0007669"/>
    <property type="project" value="UniProtKB-KW"/>
</dbReference>
<feature type="transmembrane region" description="Helical" evidence="9">
    <location>
        <begin position="64"/>
        <end position="83"/>
    </location>
</feature>
<feature type="binding site" evidence="7">
    <location>
        <position position="36"/>
    </location>
    <ligand>
        <name>Ca(2+)</name>
        <dbReference type="ChEBI" id="CHEBI:29108"/>
    </ligand>
</feature>
<accession>X6P651</accession>
<keyword evidence="7" id="KW-0479">Metal-binding</keyword>
<keyword evidence="6 9" id="KW-0472">Membrane</keyword>
<organism evidence="10 11">
    <name type="scientific">Reticulomyxa filosa</name>
    <dbReference type="NCBI Taxonomy" id="46433"/>
    <lineage>
        <taxon>Eukaryota</taxon>
        <taxon>Sar</taxon>
        <taxon>Rhizaria</taxon>
        <taxon>Retaria</taxon>
        <taxon>Foraminifera</taxon>
        <taxon>Monothalamids</taxon>
        <taxon>Reticulomyxidae</taxon>
        <taxon>Reticulomyxa</taxon>
    </lineage>
</organism>
<feature type="transmembrane region" description="Helical" evidence="9">
    <location>
        <begin position="213"/>
        <end position="236"/>
    </location>
</feature>
<evidence type="ECO:0000256" key="7">
    <source>
        <dbReference type="PIRSR" id="PIRSR608901-1"/>
    </source>
</evidence>
<dbReference type="Pfam" id="PF05875">
    <property type="entry name" value="Ceramidase"/>
    <property type="match status" value="1"/>
</dbReference>
<protein>
    <submittedName>
        <fullName evidence="10">Uncharacterized protein</fullName>
    </submittedName>
</protein>
<feature type="binding site" evidence="8">
    <location>
        <position position="211"/>
    </location>
    <ligand>
        <name>Zn(2+)</name>
        <dbReference type="ChEBI" id="CHEBI:29105"/>
        <note>catalytic</note>
    </ligand>
</feature>
<proteinExistence type="inferred from homology"/>
<keyword evidence="3 9" id="KW-0812">Transmembrane</keyword>
<keyword evidence="4" id="KW-0378">Hydrolase</keyword>
<keyword evidence="11" id="KW-1185">Reference proteome</keyword>
<keyword evidence="8" id="KW-0862">Zinc</keyword>
<dbReference type="GO" id="GO:0006672">
    <property type="term" value="P:ceramide metabolic process"/>
    <property type="evidence" value="ECO:0007669"/>
    <property type="project" value="InterPro"/>
</dbReference>
<comment type="cofactor">
    <cofactor evidence="8">
        <name>Zn(2+)</name>
        <dbReference type="ChEBI" id="CHEBI:29105"/>
    </cofactor>
</comment>
<evidence type="ECO:0000256" key="5">
    <source>
        <dbReference type="ARBA" id="ARBA00022989"/>
    </source>
</evidence>
<feature type="binding site" evidence="8">
    <location>
        <position position="84"/>
    </location>
    <ligand>
        <name>Zn(2+)</name>
        <dbReference type="ChEBI" id="CHEBI:29105"/>
        <note>catalytic</note>
    </ligand>
</feature>
<evidence type="ECO:0000256" key="8">
    <source>
        <dbReference type="PIRSR" id="PIRSR608901-2"/>
    </source>
</evidence>
<dbReference type="OMA" id="EFHNTWT"/>
<feature type="transmembrane region" description="Helical" evidence="9">
    <location>
        <begin position="138"/>
        <end position="156"/>
    </location>
</feature>
<name>X6P651_RETFI</name>
<evidence type="ECO:0000256" key="6">
    <source>
        <dbReference type="ARBA" id="ARBA00023136"/>
    </source>
</evidence>
<dbReference type="Proteomes" id="UP000023152">
    <property type="component" value="Unassembled WGS sequence"/>
</dbReference>
<evidence type="ECO:0000256" key="4">
    <source>
        <dbReference type="ARBA" id="ARBA00022801"/>
    </source>
</evidence>
<evidence type="ECO:0000313" key="11">
    <source>
        <dbReference type="Proteomes" id="UP000023152"/>
    </source>
</evidence>
<feature type="binding site" evidence="7">
    <location>
        <position position="23"/>
    </location>
    <ligand>
        <name>Ca(2+)</name>
        <dbReference type="ChEBI" id="CHEBI:29108"/>
    </ligand>
</feature>
<dbReference type="PANTHER" id="PTHR46187:SF3">
    <property type="entry name" value="ALKALINE CERAMIDASE 3"/>
    <property type="match status" value="1"/>
</dbReference>
<keyword evidence="5 9" id="KW-1133">Transmembrane helix</keyword>
<feature type="binding site" evidence="8">
    <location>
        <position position="216"/>
    </location>
    <ligand>
        <name>Zn(2+)</name>
        <dbReference type="ChEBI" id="CHEBI:29105"/>
        <note>catalytic</note>
    </ligand>
</feature>
<dbReference type="GO" id="GO:0005789">
    <property type="term" value="C:endoplasmic reticulum membrane"/>
    <property type="evidence" value="ECO:0007669"/>
    <property type="project" value="TreeGrafter"/>
</dbReference>
<evidence type="ECO:0000256" key="2">
    <source>
        <dbReference type="ARBA" id="ARBA00009780"/>
    </source>
</evidence>
<reference evidence="10 11" key="1">
    <citation type="journal article" date="2013" name="Curr. Biol.">
        <title>The Genome of the Foraminiferan Reticulomyxa filosa.</title>
        <authorList>
            <person name="Glockner G."/>
            <person name="Hulsmann N."/>
            <person name="Schleicher M."/>
            <person name="Noegel A.A."/>
            <person name="Eichinger L."/>
            <person name="Gallinger C."/>
            <person name="Pawlowski J."/>
            <person name="Sierra R."/>
            <person name="Euteneuer U."/>
            <person name="Pillet L."/>
            <person name="Moustafa A."/>
            <person name="Platzer M."/>
            <person name="Groth M."/>
            <person name="Szafranski K."/>
            <person name="Schliwa M."/>
        </authorList>
    </citation>
    <scope>NUCLEOTIDE SEQUENCE [LARGE SCALE GENOMIC DNA]</scope>
</reference>
<dbReference type="EMBL" id="ASPP01003277">
    <property type="protein sequence ID" value="ETO33593.1"/>
    <property type="molecule type" value="Genomic_DNA"/>
</dbReference>
<evidence type="ECO:0000256" key="3">
    <source>
        <dbReference type="ARBA" id="ARBA00022692"/>
    </source>
</evidence>
<keyword evidence="7" id="KW-0106">Calcium</keyword>
<dbReference type="GO" id="GO:0016811">
    <property type="term" value="F:hydrolase activity, acting on carbon-nitrogen (but not peptide) bonds, in linear amides"/>
    <property type="evidence" value="ECO:0007669"/>
    <property type="project" value="InterPro"/>
</dbReference>
<evidence type="ECO:0000256" key="9">
    <source>
        <dbReference type="SAM" id="Phobius"/>
    </source>
</evidence>
<comment type="subcellular location">
    <subcellularLocation>
        <location evidence="1">Membrane</location>
        <topology evidence="1">Multi-pass membrane protein</topology>
    </subcellularLocation>
</comment>
<comment type="similarity">
    <text evidence="2">Belongs to the alkaline ceramidase family.</text>
</comment>
<comment type="caution">
    <text evidence="10">The sequence shown here is derived from an EMBL/GenBank/DDBJ whole genome shotgun (WGS) entry which is preliminary data.</text>
</comment>
<sequence length="271" mass="31595">MATSNIKNLSHYYWGNPTAHINWCEEDYVIVPWIAEFHNTWTSLLFTVSGINALRVCYKWKLPYVYGIGCFALINTGIWSAYFHASLKWHGQKLDEISETITLLCFLHSFQQPNIYLLILHMVTSVIGILFIEKWFCEIHLIAVVLLCLFQFYYLLQSNRYSFAKHFPNIGVGWNVFSKIATFALIAAITWLCDRVFCYNFFHKVFNPQLHAYGWHAFACLSLNETIIGIAVMHLIERNKNLQLRICTFFFGSISYDVEISNQSLLSKKIE</sequence>
<dbReference type="PANTHER" id="PTHR46187">
    <property type="entry name" value="ALKALINE CERAMIDASE 3"/>
    <property type="match status" value="1"/>
</dbReference>
<gene>
    <name evidence="10" type="ORF">RFI_03509</name>
</gene>
<dbReference type="InterPro" id="IPR008901">
    <property type="entry name" value="ACER"/>
</dbReference>
<evidence type="ECO:0000313" key="10">
    <source>
        <dbReference type="EMBL" id="ETO33593.1"/>
    </source>
</evidence>
<evidence type="ECO:0000256" key="1">
    <source>
        <dbReference type="ARBA" id="ARBA00004141"/>
    </source>
</evidence>
<dbReference type="OrthoDB" id="187171at2759"/>
<feature type="binding site" evidence="7">
    <location>
        <position position="25"/>
    </location>
    <ligand>
        <name>Ca(2+)</name>
        <dbReference type="ChEBI" id="CHEBI:29108"/>
    </ligand>
</feature>
<dbReference type="AlphaFoldDB" id="X6P651"/>
<feature type="transmembrane region" description="Helical" evidence="9">
    <location>
        <begin position="115"/>
        <end position="132"/>
    </location>
</feature>
<feature type="transmembrane region" description="Helical" evidence="9">
    <location>
        <begin position="176"/>
        <end position="193"/>
    </location>
</feature>